<name>A0AA86UHI8_9EUKA</name>
<sequence>MTTRRSLKRQAMPKPSLKTRRKRLKQVRKLNLRRISKKRRLTKRSLRTLRSRKRKSPQSTSHKIKRPLKSPNLAQSLLKRKFRKRKMINNLSQKSLSNHSQKMVQMNKKRQLTQNRKPSHSQRKPRRRCSKWNIRNSLSKNRELGKILTRLNPRKQLIHHRQYTPKLGICKNKQTKKDPRYLIKLMNDASKATTTKQCQYNGTTSRASQRKQRAKRN</sequence>
<feature type="compositionally biased region" description="Basic residues" evidence="1">
    <location>
        <begin position="36"/>
        <end position="68"/>
    </location>
</feature>
<feature type="region of interest" description="Disordered" evidence="1">
    <location>
        <begin position="89"/>
        <end position="128"/>
    </location>
</feature>
<keyword evidence="4" id="KW-1185">Reference proteome</keyword>
<dbReference type="EMBL" id="CATOUU010000906">
    <property type="protein sequence ID" value="CAI9958420.1"/>
    <property type="molecule type" value="Genomic_DNA"/>
</dbReference>
<evidence type="ECO:0000313" key="4">
    <source>
        <dbReference type="Proteomes" id="UP001642409"/>
    </source>
</evidence>
<comment type="caution">
    <text evidence="2">The sequence shown here is derived from an EMBL/GenBank/DDBJ whole genome shotgun (WGS) entry which is preliminary data.</text>
</comment>
<accession>A0AA86UHI8</accession>
<feature type="region of interest" description="Disordered" evidence="1">
    <location>
        <begin position="1"/>
        <end position="24"/>
    </location>
</feature>
<reference evidence="3 4" key="2">
    <citation type="submission" date="2024-07" db="EMBL/GenBank/DDBJ databases">
        <authorList>
            <person name="Akdeniz Z."/>
        </authorList>
    </citation>
    <scope>NUCLEOTIDE SEQUENCE [LARGE SCALE GENOMIC DNA]</scope>
</reference>
<evidence type="ECO:0000313" key="2">
    <source>
        <dbReference type="EMBL" id="CAI9958420.1"/>
    </source>
</evidence>
<organism evidence="2">
    <name type="scientific">Hexamita inflata</name>
    <dbReference type="NCBI Taxonomy" id="28002"/>
    <lineage>
        <taxon>Eukaryota</taxon>
        <taxon>Metamonada</taxon>
        <taxon>Diplomonadida</taxon>
        <taxon>Hexamitidae</taxon>
        <taxon>Hexamitinae</taxon>
        <taxon>Hexamita</taxon>
    </lineage>
</organism>
<protein>
    <submittedName>
        <fullName evidence="3">Hypothetical_protein</fullName>
    </submittedName>
</protein>
<gene>
    <name evidence="3" type="ORF">HINF_LOCUS21949</name>
    <name evidence="2" type="ORF">HINF_LOCUS46065</name>
</gene>
<feature type="compositionally biased region" description="Basic residues" evidence="1">
    <location>
        <begin position="107"/>
        <end position="128"/>
    </location>
</feature>
<dbReference type="Proteomes" id="UP001642409">
    <property type="component" value="Unassembled WGS sequence"/>
</dbReference>
<dbReference type="AlphaFoldDB" id="A0AA86UHI8"/>
<evidence type="ECO:0000313" key="3">
    <source>
        <dbReference type="EMBL" id="CAL6010163.1"/>
    </source>
</evidence>
<feature type="region of interest" description="Disordered" evidence="1">
    <location>
        <begin position="36"/>
        <end position="75"/>
    </location>
</feature>
<feature type="compositionally biased region" description="Polar residues" evidence="1">
    <location>
        <begin position="89"/>
        <end position="104"/>
    </location>
</feature>
<proteinExistence type="predicted"/>
<evidence type="ECO:0000256" key="1">
    <source>
        <dbReference type="SAM" id="MobiDB-lite"/>
    </source>
</evidence>
<dbReference type="EMBL" id="CAXDID020000061">
    <property type="protein sequence ID" value="CAL6010163.1"/>
    <property type="molecule type" value="Genomic_DNA"/>
</dbReference>
<reference evidence="2" key="1">
    <citation type="submission" date="2023-06" db="EMBL/GenBank/DDBJ databases">
        <authorList>
            <person name="Kurt Z."/>
        </authorList>
    </citation>
    <scope>NUCLEOTIDE SEQUENCE</scope>
</reference>